<dbReference type="Gene3D" id="3.40.50.1820">
    <property type="entry name" value="alpha/beta hydrolase"/>
    <property type="match status" value="1"/>
</dbReference>
<dbReference type="FunFam" id="3.40.50.980:FF:000001">
    <property type="entry name" value="Non-ribosomal peptide synthetase"/>
    <property type="match status" value="1"/>
</dbReference>
<dbReference type="Gene3D" id="3.40.50.12780">
    <property type="entry name" value="N-terminal domain of ligase-like"/>
    <property type="match status" value="1"/>
</dbReference>
<dbReference type="Pfam" id="PF13193">
    <property type="entry name" value="AMP-binding_C"/>
    <property type="match status" value="1"/>
</dbReference>
<dbReference type="InterPro" id="IPR045851">
    <property type="entry name" value="AMP-bd_C_sf"/>
</dbReference>
<dbReference type="GO" id="GO:0008610">
    <property type="term" value="P:lipid biosynthetic process"/>
    <property type="evidence" value="ECO:0007669"/>
    <property type="project" value="UniProtKB-ARBA"/>
</dbReference>
<dbReference type="PROSITE" id="PS50075">
    <property type="entry name" value="CARRIER"/>
    <property type="match status" value="1"/>
</dbReference>
<keyword evidence="3" id="KW-0597">Phosphoprotein</keyword>
<comment type="cofactor">
    <cofactor evidence="1">
        <name>pantetheine 4'-phosphate</name>
        <dbReference type="ChEBI" id="CHEBI:47942"/>
    </cofactor>
</comment>
<evidence type="ECO:0000256" key="3">
    <source>
        <dbReference type="ARBA" id="ARBA00022553"/>
    </source>
</evidence>
<evidence type="ECO:0000313" key="6">
    <source>
        <dbReference type="Proteomes" id="UP000219072"/>
    </source>
</evidence>
<dbReference type="InterPro" id="IPR010071">
    <property type="entry name" value="AA_adenyl_dom"/>
</dbReference>
<dbReference type="InterPro" id="IPR036736">
    <property type="entry name" value="ACP-like_sf"/>
</dbReference>
<dbReference type="GO" id="GO:0043041">
    <property type="term" value="P:amino acid activation for nonribosomal peptide biosynthetic process"/>
    <property type="evidence" value="ECO:0007669"/>
    <property type="project" value="TreeGrafter"/>
</dbReference>
<dbReference type="GO" id="GO:0031177">
    <property type="term" value="F:phosphopantetheine binding"/>
    <property type="evidence" value="ECO:0007669"/>
    <property type="project" value="InterPro"/>
</dbReference>
<protein>
    <submittedName>
        <fullName evidence="5">Amino acid adenylation domain-containing protein</fullName>
    </submittedName>
</protein>
<keyword evidence="6" id="KW-1185">Reference proteome</keyword>
<dbReference type="PANTHER" id="PTHR45527:SF1">
    <property type="entry name" value="FATTY ACID SYNTHASE"/>
    <property type="match status" value="1"/>
</dbReference>
<accession>A0A286DLA7</accession>
<dbReference type="SUPFAM" id="SSF52777">
    <property type="entry name" value="CoA-dependent acyltransferases"/>
    <property type="match status" value="2"/>
</dbReference>
<dbReference type="InterPro" id="IPR001242">
    <property type="entry name" value="Condensation_dom"/>
</dbReference>
<name>A0A286DLA7_9ACTN</name>
<dbReference type="PANTHER" id="PTHR45527">
    <property type="entry name" value="NONRIBOSOMAL PEPTIDE SYNTHETASE"/>
    <property type="match status" value="1"/>
</dbReference>
<evidence type="ECO:0000256" key="2">
    <source>
        <dbReference type="ARBA" id="ARBA00022450"/>
    </source>
</evidence>
<dbReference type="GO" id="GO:0017000">
    <property type="term" value="P:antibiotic biosynthetic process"/>
    <property type="evidence" value="ECO:0007669"/>
    <property type="project" value="UniProtKB-ARBA"/>
</dbReference>
<dbReference type="SUPFAM" id="SSF53474">
    <property type="entry name" value="alpha/beta-Hydrolases"/>
    <property type="match status" value="1"/>
</dbReference>
<dbReference type="InterPro" id="IPR009081">
    <property type="entry name" value="PP-bd_ACP"/>
</dbReference>
<dbReference type="Pfam" id="PF00668">
    <property type="entry name" value="Condensation"/>
    <property type="match status" value="1"/>
</dbReference>
<dbReference type="InterPro" id="IPR020845">
    <property type="entry name" value="AMP-binding_CS"/>
</dbReference>
<dbReference type="SUPFAM" id="SSF56801">
    <property type="entry name" value="Acetyl-CoA synthetase-like"/>
    <property type="match status" value="1"/>
</dbReference>
<dbReference type="EMBL" id="OCNE01000001">
    <property type="protein sequence ID" value="SOD59515.1"/>
    <property type="molecule type" value="Genomic_DNA"/>
</dbReference>
<dbReference type="SMART" id="SM00823">
    <property type="entry name" value="PKS_PP"/>
    <property type="match status" value="1"/>
</dbReference>
<dbReference type="GO" id="GO:0003824">
    <property type="term" value="F:catalytic activity"/>
    <property type="evidence" value="ECO:0007669"/>
    <property type="project" value="InterPro"/>
</dbReference>
<dbReference type="Pfam" id="PF00550">
    <property type="entry name" value="PP-binding"/>
    <property type="match status" value="1"/>
</dbReference>
<dbReference type="InterPro" id="IPR042099">
    <property type="entry name" value="ANL_N_sf"/>
</dbReference>
<dbReference type="Proteomes" id="UP000219072">
    <property type="component" value="Unassembled WGS sequence"/>
</dbReference>
<dbReference type="PRINTS" id="PR00154">
    <property type="entry name" value="AMPBINDING"/>
</dbReference>
<dbReference type="InterPro" id="IPR020459">
    <property type="entry name" value="AMP-binding"/>
</dbReference>
<dbReference type="InterPro" id="IPR001031">
    <property type="entry name" value="Thioesterase"/>
</dbReference>
<dbReference type="Gene3D" id="1.10.1200.10">
    <property type="entry name" value="ACP-like"/>
    <property type="match status" value="1"/>
</dbReference>
<dbReference type="InterPro" id="IPR029058">
    <property type="entry name" value="AB_hydrolase_fold"/>
</dbReference>
<dbReference type="Pfam" id="PF00501">
    <property type="entry name" value="AMP-binding"/>
    <property type="match status" value="1"/>
</dbReference>
<dbReference type="InterPro" id="IPR020806">
    <property type="entry name" value="PKS_PP-bd"/>
</dbReference>
<dbReference type="GO" id="GO:0005737">
    <property type="term" value="C:cytoplasm"/>
    <property type="evidence" value="ECO:0007669"/>
    <property type="project" value="TreeGrafter"/>
</dbReference>
<dbReference type="NCBIfam" id="TIGR01733">
    <property type="entry name" value="AA-adenyl-dom"/>
    <property type="match status" value="1"/>
</dbReference>
<proteinExistence type="predicted"/>
<sequence>MADPARDIEDAYPLTRLQSGMFFHSQQDAGRSTYHDLSSLRVTGPFRAEALTSVLAALGAAHEVLRSGVDLTTFSEPMQLVRASAAIPLTVEDLTGLAEAERDARVARWRAEETARGFDLSRAPLLRVHVQRLTDQEFWLHLSFHHAILDGWSLSLFTSRLLAEYDAALGGATPRVPRPGTRFRDYVLLERKALADESARDYWAALLADTDSCDPPRWPDEAGDEGRSAALHPVPLPAHAARGVREVADRAGVPPKAVMFAVHVAVLARLTGQRRVVTGRIANSRPETEDGDRMVGLFLNVVPLVVETGGADWLELARRVHRAETEALPFRRYPLSQMLRDAGRETPFGTLVDYREMRSYGKLAHRRIAVADADFFEQTNFGLSANYGADVTSGELRLRLNHDTSTYSAARVAEIGAHYADAFAALIEDPEAPVGDAFAAQDAALARALADWSDTATALPAERTLPGLLAARADGVADRVAVRSGPHALTYRRLHASVDALAGRLRERGIGPGAVVGVHLPRSPALLVALLAVMRAGGAYLPLDPEYPAERLAYTLADSGAALVLADTERPVAGDATPVLRLGPEPWPAAPAPPDLPPVAPEDLAYVIYTSGSTGRPKGVQIPHEALVNLLLSMSDEVGLTAGDRWLALTSLSFDIAGLEVFAPLLAGAELVLSPDGAADGGRVLEELRNSGATIVQATPSSWRLLLEAGLGEEPGVRGICGGEALPAALADQLAGRLGALWNAYGPTETTIWSCLDRIRVGEAVTIGRPLANTGVRVLDERLRPVPVGVPGELYLAGEGLARGYRGRPGLTSGRFVADPSGEAGRRVFRTGDTVRWRPDGRLEFLGRSDDQVKIRGYRIELGEIETVLGEHPAVDQAVVVTRRDERGGDRLVAYLVGDERGEATRAPAALRAFAAGRLPAHMLPSAFVALEAFPLTPNGKVDRRALPDPGREHVGAGPFVAPLTETERLLARLWAEELGLDRVGTADTFRDLGGHSIAALRIALRVREATGVEVPIAGLLTGGTVASLAAGIDGGGRFEGSVLVPLRERGGRTPYFLVHPLGGSVFCYAALTEALPEDQPVYAFQVADLAGGEGPESIEAMAGLYLRELRAVQPHGPYRLGGWCLGGVVAYEMARRLADEGERIEILAVVSSSIEDPVPPEYAVDESAAVLGAFGDHLPITREELRAVEPELRLPHVLALARGDLARPDVGGERDLARLVRVFQRHARAVLAYRDTARAPYPGALLVVRAADEEYGSAHLGWAGRVSGPLVLLDSPGRHSGVMTAAHAGELAARLRAVEASGRAGLDRFGASEWSDGE</sequence>
<keyword evidence="2" id="KW-0596">Phosphopantetheine</keyword>
<reference evidence="5 6" key="1">
    <citation type="submission" date="2017-09" db="EMBL/GenBank/DDBJ databases">
        <authorList>
            <person name="Ehlers B."/>
            <person name="Leendertz F.H."/>
        </authorList>
    </citation>
    <scope>NUCLEOTIDE SEQUENCE [LARGE SCALE GENOMIC DNA]</scope>
    <source>
        <strain evidence="5 6">CGMCC 4.7095</strain>
    </source>
</reference>
<evidence type="ECO:0000313" key="5">
    <source>
        <dbReference type="EMBL" id="SOD59515.1"/>
    </source>
</evidence>
<dbReference type="InterPro" id="IPR023213">
    <property type="entry name" value="CAT-like_dom_sf"/>
</dbReference>
<dbReference type="InterPro" id="IPR025110">
    <property type="entry name" value="AMP-bd_C"/>
</dbReference>
<dbReference type="FunFam" id="3.40.50.12780:FF:000012">
    <property type="entry name" value="Non-ribosomal peptide synthetase"/>
    <property type="match status" value="1"/>
</dbReference>
<dbReference type="FunFam" id="2.30.38.10:FF:000001">
    <property type="entry name" value="Non-ribosomal peptide synthetase PvdI"/>
    <property type="match status" value="1"/>
</dbReference>
<dbReference type="Gene3D" id="3.30.300.30">
    <property type="match status" value="1"/>
</dbReference>
<dbReference type="PROSITE" id="PS00455">
    <property type="entry name" value="AMP_BINDING"/>
    <property type="match status" value="1"/>
</dbReference>
<dbReference type="Gene3D" id="3.30.559.30">
    <property type="entry name" value="Nonribosomal peptide synthetase, condensation domain"/>
    <property type="match status" value="1"/>
</dbReference>
<evidence type="ECO:0000259" key="4">
    <source>
        <dbReference type="PROSITE" id="PS50075"/>
    </source>
</evidence>
<evidence type="ECO:0000256" key="1">
    <source>
        <dbReference type="ARBA" id="ARBA00001957"/>
    </source>
</evidence>
<gene>
    <name evidence="5" type="ORF">SAMN06297387_101644</name>
</gene>
<dbReference type="FunFam" id="3.30.300.30:FF:000010">
    <property type="entry name" value="Enterobactin synthetase component F"/>
    <property type="match status" value="1"/>
</dbReference>
<dbReference type="GO" id="GO:0044550">
    <property type="term" value="P:secondary metabolite biosynthetic process"/>
    <property type="evidence" value="ECO:0007669"/>
    <property type="project" value="UniProtKB-ARBA"/>
</dbReference>
<dbReference type="Gene3D" id="3.30.559.10">
    <property type="entry name" value="Chloramphenicol acetyltransferase-like domain"/>
    <property type="match status" value="1"/>
</dbReference>
<feature type="domain" description="Carrier" evidence="4">
    <location>
        <begin position="962"/>
        <end position="1037"/>
    </location>
</feature>
<organism evidence="5 6">
    <name type="scientific">Streptomyces zhaozhouensis</name>
    <dbReference type="NCBI Taxonomy" id="1300267"/>
    <lineage>
        <taxon>Bacteria</taxon>
        <taxon>Bacillati</taxon>
        <taxon>Actinomycetota</taxon>
        <taxon>Actinomycetes</taxon>
        <taxon>Kitasatosporales</taxon>
        <taxon>Streptomycetaceae</taxon>
        <taxon>Streptomyces</taxon>
    </lineage>
</organism>
<dbReference type="SUPFAM" id="SSF47336">
    <property type="entry name" value="ACP-like"/>
    <property type="match status" value="1"/>
</dbReference>
<dbReference type="InterPro" id="IPR000873">
    <property type="entry name" value="AMP-dep_synth/lig_dom"/>
</dbReference>
<dbReference type="Pfam" id="PF00975">
    <property type="entry name" value="Thioesterase"/>
    <property type="match status" value="1"/>
</dbReference>